<evidence type="ECO:0000256" key="2">
    <source>
        <dbReference type="SAM" id="MobiDB-lite"/>
    </source>
</evidence>
<dbReference type="SUPFAM" id="SSF52266">
    <property type="entry name" value="SGNH hydrolase"/>
    <property type="match status" value="1"/>
</dbReference>
<keyword evidence="3" id="KW-0732">Signal</keyword>
<comment type="similarity">
    <text evidence="1">Belongs to the 'GDSL' lipolytic enzyme family. Platelet-activating factor acetylhydrolase IB beta/gamma subunits subfamily.</text>
</comment>
<protein>
    <recommendedName>
        <fullName evidence="4">SGNH hydrolase-type esterase domain-containing protein</fullName>
    </recommendedName>
</protein>
<evidence type="ECO:0000259" key="4">
    <source>
        <dbReference type="Pfam" id="PF13472"/>
    </source>
</evidence>
<dbReference type="Pfam" id="PF13472">
    <property type="entry name" value="Lipase_GDSL_2"/>
    <property type="match status" value="1"/>
</dbReference>
<dbReference type="InterPro" id="IPR036514">
    <property type="entry name" value="SGNH_hydro_sf"/>
</dbReference>
<feature type="region of interest" description="Disordered" evidence="2">
    <location>
        <begin position="20"/>
        <end position="53"/>
    </location>
</feature>
<feature type="signal peptide" evidence="3">
    <location>
        <begin position="1"/>
        <end position="22"/>
    </location>
</feature>
<dbReference type="Gene3D" id="3.40.50.1110">
    <property type="entry name" value="SGNH hydrolase"/>
    <property type="match status" value="1"/>
</dbReference>
<feature type="domain" description="SGNH hydrolase-type esterase" evidence="4">
    <location>
        <begin position="94"/>
        <end position="306"/>
    </location>
</feature>
<dbReference type="PANTHER" id="PTHR11852:SF0">
    <property type="entry name" value="PLATELET-ACTIVATING FACTOR ACETYLHYDROLASE IB SUBUNIT BETA HOMOLOG"/>
    <property type="match status" value="1"/>
</dbReference>
<evidence type="ECO:0000256" key="3">
    <source>
        <dbReference type="SAM" id="SignalP"/>
    </source>
</evidence>
<dbReference type="InterPro" id="IPR013830">
    <property type="entry name" value="SGNH_hydro"/>
</dbReference>
<proteinExistence type="inferred from homology"/>
<dbReference type="PANTHER" id="PTHR11852">
    <property type="entry name" value="PLATELET-ACTIVATING FACTOR ACETYLHYDROLASE"/>
    <property type="match status" value="1"/>
</dbReference>
<dbReference type="EMBL" id="HBHQ01022404">
    <property type="protein sequence ID" value="CAD9823319.1"/>
    <property type="molecule type" value="Transcribed_RNA"/>
</dbReference>
<organism evidence="5">
    <name type="scientific">Attheya septentrionalis</name>
    <dbReference type="NCBI Taxonomy" id="420275"/>
    <lineage>
        <taxon>Eukaryota</taxon>
        <taxon>Sar</taxon>
        <taxon>Stramenopiles</taxon>
        <taxon>Ochrophyta</taxon>
        <taxon>Bacillariophyta</taxon>
        <taxon>Coscinodiscophyceae</taxon>
        <taxon>Chaetocerotophycidae</taxon>
        <taxon>Chaetocerotales</taxon>
        <taxon>Attheyaceae</taxon>
        <taxon>Attheya</taxon>
    </lineage>
</organism>
<accession>A0A7S2UL84</accession>
<reference evidence="5" key="1">
    <citation type="submission" date="2021-01" db="EMBL/GenBank/DDBJ databases">
        <authorList>
            <person name="Corre E."/>
            <person name="Pelletier E."/>
            <person name="Niang G."/>
            <person name="Scheremetjew M."/>
            <person name="Finn R."/>
            <person name="Kale V."/>
            <person name="Holt S."/>
            <person name="Cochrane G."/>
            <person name="Meng A."/>
            <person name="Brown T."/>
            <person name="Cohen L."/>
        </authorList>
    </citation>
    <scope>NUCLEOTIDE SEQUENCE</scope>
    <source>
        <strain evidence="5">CCMP2084</strain>
    </source>
</reference>
<feature type="chain" id="PRO_5031393979" description="SGNH hydrolase-type esterase domain-containing protein" evidence="3">
    <location>
        <begin position="23"/>
        <end position="328"/>
    </location>
</feature>
<evidence type="ECO:0000313" key="5">
    <source>
        <dbReference type="EMBL" id="CAD9823319.1"/>
    </source>
</evidence>
<gene>
    <name evidence="5" type="ORF">ASEP1449_LOCUS15153</name>
</gene>
<evidence type="ECO:0000256" key="1">
    <source>
        <dbReference type="ARBA" id="ARBA00038184"/>
    </source>
</evidence>
<sequence length="328" mass="36660">MMAAAVLLVGTILVIFQKSSDPAGSRSRSRQAHSDSDVTGNDDPSQPVPRTKEEVDWWKRHDVLVERVESSDAIILPTSTGNDPNENGLPQLVFLGDSITEGWEGTSFGKIPRPHRNWKKNEDQEIRNIFESHFVKGRWSRAAKPPLTLGISGDQTQHVIWRLQHGEFPSSSSRNHPIMAVVLIGTNNLGNGMLPEPTLEGIETVCRTILKQGVEHVWLSDVLPRYDTFRVQRLCPPRCHKDGTPFSSFMPAIDRVNAALPKLVDRLNMEFPSSHIAISACGHIFRPQNDTIMPDQLHPNANGYRLWANCLSEHLTNHLKTTSSSPPQ</sequence>
<name>A0A7S2UL84_9STRA</name>
<dbReference type="AlphaFoldDB" id="A0A7S2UL84"/>